<evidence type="ECO:0000313" key="2">
    <source>
        <dbReference type="EMBL" id="SFJ52714.1"/>
    </source>
</evidence>
<keyword evidence="1" id="KW-1133">Transmembrane helix</keyword>
<dbReference type="AlphaFoldDB" id="A0A1I3S1L1"/>
<keyword evidence="1" id="KW-0812">Transmembrane</keyword>
<organism evidence="2 3">
    <name type="scientific">Parapedobacter indicus</name>
    <dbReference type="NCBI Taxonomy" id="1477437"/>
    <lineage>
        <taxon>Bacteria</taxon>
        <taxon>Pseudomonadati</taxon>
        <taxon>Bacteroidota</taxon>
        <taxon>Sphingobacteriia</taxon>
        <taxon>Sphingobacteriales</taxon>
        <taxon>Sphingobacteriaceae</taxon>
        <taxon>Parapedobacter</taxon>
    </lineage>
</organism>
<name>A0A1I3S1L1_9SPHI</name>
<evidence type="ECO:0000256" key="1">
    <source>
        <dbReference type="SAM" id="Phobius"/>
    </source>
</evidence>
<proteinExistence type="predicted"/>
<feature type="transmembrane region" description="Helical" evidence="1">
    <location>
        <begin position="6"/>
        <end position="24"/>
    </location>
</feature>
<dbReference type="Proteomes" id="UP000198670">
    <property type="component" value="Unassembled WGS sequence"/>
</dbReference>
<evidence type="ECO:0000313" key="3">
    <source>
        <dbReference type="Proteomes" id="UP000198670"/>
    </source>
</evidence>
<keyword evidence="3" id="KW-1185">Reference proteome</keyword>
<reference evidence="2 3" key="1">
    <citation type="submission" date="2016-10" db="EMBL/GenBank/DDBJ databases">
        <authorList>
            <person name="de Groot N.N."/>
        </authorList>
    </citation>
    <scope>NUCLEOTIDE SEQUENCE [LARGE SCALE GENOMIC DNA]</scope>
    <source>
        <strain evidence="2 3">RK1</strain>
    </source>
</reference>
<keyword evidence="1" id="KW-0472">Membrane</keyword>
<dbReference type="STRING" id="1477437.SAMN05444682_110226"/>
<gene>
    <name evidence="2" type="ORF">SAMN05444682_110226</name>
</gene>
<dbReference type="EMBL" id="FOQO01000010">
    <property type="protein sequence ID" value="SFJ52714.1"/>
    <property type="molecule type" value="Genomic_DNA"/>
</dbReference>
<protein>
    <submittedName>
        <fullName evidence="2">Uncharacterized protein</fullName>
    </submittedName>
</protein>
<accession>A0A1I3S1L1</accession>
<sequence>MYPVLLLILVMLLLVSVVIVCVYYQQELERIEQDMQGVEKATNTIDQIE</sequence>